<evidence type="ECO:0000256" key="2">
    <source>
        <dbReference type="ARBA" id="ARBA00022448"/>
    </source>
</evidence>
<evidence type="ECO:0000256" key="4">
    <source>
        <dbReference type="ARBA" id="ARBA00022989"/>
    </source>
</evidence>
<keyword evidence="5 6" id="KW-0472">Membrane</keyword>
<evidence type="ECO:0000256" key="5">
    <source>
        <dbReference type="ARBA" id="ARBA00023136"/>
    </source>
</evidence>
<evidence type="ECO:0000259" key="7">
    <source>
        <dbReference type="PROSITE" id="PS50850"/>
    </source>
</evidence>
<protein>
    <submittedName>
        <fullName evidence="8">Synaptic vesicle glycoprotein 2c-like protein</fullName>
    </submittedName>
</protein>
<evidence type="ECO:0000256" key="3">
    <source>
        <dbReference type="ARBA" id="ARBA00022692"/>
    </source>
</evidence>
<organism evidence="8">
    <name type="scientific">Triatoma infestans</name>
    <name type="common">Assassin bug</name>
    <dbReference type="NCBI Taxonomy" id="30076"/>
    <lineage>
        <taxon>Eukaryota</taxon>
        <taxon>Metazoa</taxon>
        <taxon>Ecdysozoa</taxon>
        <taxon>Arthropoda</taxon>
        <taxon>Hexapoda</taxon>
        <taxon>Insecta</taxon>
        <taxon>Pterygota</taxon>
        <taxon>Neoptera</taxon>
        <taxon>Paraneoptera</taxon>
        <taxon>Hemiptera</taxon>
        <taxon>Heteroptera</taxon>
        <taxon>Panheteroptera</taxon>
        <taxon>Cimicomorpha</taxon>
        <taxon>Reduviidae</taxon>
        <taxon>Triatominae</taxon>
        <taxon>Triatoma</taxon>
    </lineage>
</organism>
<feature type="domain" description="Major facilitator superfamily (MFS) profile" evidence="7">
    <location>
        <begin position="69"/>
        <end position="157"/>
    </location>
</feature>
<dbReference type="InterPro" id="IPR036259">
    <property type="entry name" value="MFS_trans_sf"/>
</dbReference>
<proteinExistence type="predicted"/>
<evidence type="ECO:0000256" key="1">
    <source>
        <dbReference type="ARBA" id="ARBA00004141"/>
    </source>
</evidence>
<dbReference type="GO" id="GO:0022857">
    <property type="term" value="F:transmembrane transporter activity"/>
    <property type="evidence" value="ECO:0007669"/>
    <property type="project" value="InterPro"/>
</dbReference>
<feature type="transmembrane region" description="Helical" evidence="6">
    <location>
        <begin position="67"/>
        <end position="94"/>
    </location>
</feature>
<dbReference type="EMBL" id="GEMB01003524">
    <property type="protein sequence ID" value="JAR99693.1"/>
    <property type="molecule type" value="Transcribed_RNA"/>
</dbReference>
<reference evidence="8" key="2">
    <citation type="journal article" date="2017" name="J. Med. Entomol.">
        <title>Transcriptome Analysis of the Triatoma infestans (Hemiptera: Reduviidae) Integument.</title>
        <authorList>
            <person name="Calderon-Fernandez G.M."/>
            <person name="Moriconi D.E."/>
            <person name="Dulbecco A.B."/>
            <person name="Juarez M.P."/>
        </authorList>
    </citation>
    <scope>NUCLEOTIDE SEQUENCE</scope>
    <source>
        <strain evidence="8">Int1</strain>
        <tissue evidence="8">Integument</tissue>
    </source>
</reference>
<reference evidence="8" key="1">
    <citation type="submission" date="2016-04" db="EMBL/GenBank/DDBJ databases">
        <authorList>
            <person name="Calderon-Fernandez G.M.Sr."/>
        </authorList>
    </citation>
    <scope>NUCLEOTIDE SEQUENCE</scope>
    <source>
        <strain evidence="8">Int1</strain>
        <tissue evidence="8">Integument</tissue>
    </source>
</reference>
<comment type="subcellular location">
    <subcellularLocation>
        <location evidence="1">Membrane</location>
        <topology evidence="1">Multi-pass membrane protein</topology>
    </subcellularLocation>
</comment>
<feature type="transmembrane region" description="Helical" evidence="6">
    <location>
        <begin position="106"/>
        <end position="126"/>
    </location>
</feature>
<keyword evidence="3 6" id="KW-0812">Transmembrane</keyword>
<dbReference type="PANTHER" id="PTHR23511">
    <property type="entry name" value="SYNAPTIC VESICLE GLYCOPROTEIN 2"/>
    <property type="match status" value="1"/>
</dbReference>
<keyword evidence="4 6" id="KW-1133">Transmembrane helix</keyword>
<dbReference type="InterPro" id="IPR020846">
    <property type="entry name" value="MFS_dom"/>
</dbReference>
<dbReference type="PROSITE" id="PS50850">
    <property type="entry name" value="MFS"/>
    <property type="match status" value="1"/>
</dbReference>
<evidence type="ECO:0000313" key="8">
    <source>
        <dbReference type="EMBL" id="JAR99693.1"/>
    </source>
</evidence>
<evidence type="ECO:0000256" key="6">
    <source>
        <dbReference type="SAM" id="Phobius"/>
    </source>
</evidence>
<dbReference type="Gene3D" id="1.20.1250.20">
    <property type="entry name" value="MFS general substrate transporter like domains"/>
    <property type="match status" value="1"/>
</dbReference>
<dbReference type="SUPFAM" id="SSF103473">
    <property type="entry name" value="MFS general substrate transporter"/>
    <property type="match status" value="1"/>
</dbReference>
<feature type="transmembrane region" description="Helical" evidence="6">
    <location>
        <begin position="135"/>
        <end position="156"/>
    </location>
</feature>
<sequence>MPAMKGKVKISKQDSLPQDNTIYTIAYNEYVEDIRRGTEKTKHDFGENDSVDFETAISKAGYGKFNYFLLLLTIPAASSSGWVTGAMSFVLPVAGCDMNLTSLDKAWLNSAPYAGMIISAFFWGFLSDTFGRQRLLTFGFLADSIMGMCASFRHLFG</sequence>
<dbReference type="PANTHER" id="PTHR23511:SF36">
    <property type="entry name" value="EG:BACR7A4.13 PROTEIN-RELATED"/>
    <property type="match status" value="1"/>
</dbReference>
<keyword evidence="2" id="KW-0813">Transport</keyword>
<name>A0A170Y9D7_TRIIF</name>
<accession>A0A170Y9D7</accession>
<dbReference type="GO" id="GO:0016020">
    <property type="term" value="C:membrane"/>
    <property type="evidence" value="ECO:0007669"/>
    <property type="project" value="UniProtKB-SubCell"/>
</dbReference>
<dbReference type="AlphaFoldDB" id="A0A170Y9D7"/>